<dbReference type="Proteomes" id="UP000676194">
    <property type="component" value="Chromosome"/>
</dbReference>
<organism evidence="2 3">
    <name type="scientific">Telmatocola sphagniphila</name>
    <dbReference type="NCBI Taxonomy" id="1123043"/>
    <lineage>
        <taxon>Bacteria</taxon>
        <taxon>Pseudomonadati</taxon>
        <taxon>Planctomycetota</taxon>
        <taxon>Planctomycetia</taxon>
        <taxon>Gemmatales</taxon>
        <taxon>Gemmataceae</taxon>
    </lineage>
</organism>
<dbReference type="SUPFAM" id="SSF52980">
    <property type="entry name" value="Restriction endonuclease-like"/>
    <property type="match status" value="1"/>
</dbReference>
<reference evidence="2" key="1">
    <citation type="submission" date="2021-05" db="EMBL/GenBank/DDBJ databases">
        <title>Complete genome sequence of the cellulolytic planctomycete Telmatocola sphagniphila SP2T and characterization of the first cellulase from planctomycetes.</title>
        <authorList>
            <person name="Rakitin A.L."/>
            <person name="Beletsky A.V."/>
            <person name="Naumoff D.G."/>
            <person name="Kulichevskaya I.S."/>
            <person name="Mardanov A.V."/>
            <person name="Ravin N.V."/>
            <person name="Dedysh S.N."/>
        </authorList>
    </citation>
    <scope>NUCLEOTIDE SEQUENCE</scope>
    <source>
        <strain evidence="2">SP2T</strain>
    </source>
</reference>
<keyword evidence="3" id="KW-1185">Reference proteome</keyword>
<sequence>MSAIPKKRLTEAEYLAIERAAPFKSEFFNGEMFAMAGTSVRHAIIKDNLCMGLNLALRGGPCRAVTSDVRVRVTSTGIYTYPDVLVLRQPAQYLDNELDTLLNPKVIFEVLSESTEKYDRGKKFDHYRSLDSLQEYILVSQHETLCERFVRQVDGSWNITFYKGEQEALELESLKVKIPLKEIYVGVDFTQQDEAQGQTT</sequence>
<accession>A0A8E6F0M5</accession>
<dbReference type="RefSeq" id="WP_213499958.1">
    <property type="nucleotide sequence ID" value="NZ_CP074694.1"/>
</dbReference>
<dbReference type="GO" id="GO:0004519">
    <property type="term" value="F:endonuclease activity"/>
    <property type="evidence" value="ECO:0007669"/>
    <property type="project" value="UniProtKB-KW"/>
</dbReference>
<keyword evidence="2" id="KW-0540">Nuclease</keyword>
<dbReference type="InterPro" id="IPR008538">
    <property type="entry name" value="Uma2"/>
</dbReference>
<gene>
    <name evidence="2" type="ORF">KIH39_12595</name>
</gene>
<evidence type="ECO:0000313" key="3">
    <source>
        <dbReference type="Proteomes" id="UP000676194"/>
    </source>
</evidence>
<evidence type="ECO:0000259" key="1">
    <source>
        <dbReference type="Pfam" id="PF05685"/>
    </source>
</evidence>
<dbReference type="InterPro" id="IPR012296">
    <property type="entry name" value="Nuclease_put_TT1808"/>
</dbReference>
<keyword evidence="2" id="KW-0255">Endonuclease</keyword>
<dbReference type="Gene3D" id="3.90.1570.10">
    <property type="entry name" value="tt1808, chain A"/>
    <property type="match status" value="1"/>
</dbReference>
<dbReference type="PANTHER" id="PTHR36558:SF1">
    <property type="entry name" value="RESTRICTION ENDONUCLEASE DOMAIN-CONTAINING PROTEIN-RELATED"/>
    <property type="match status" value="1"/>
</dbReference>
<evidence type="ECO:0000313" key="2">
    <source>
        <dbReference type="EMBL" id="QVL34706.1"/>
    </source>
</evidence>
<protein>
    <submittedName>
        <fullName evidence="2">Uma2 family endonuclease</fullName>
    </submittedName>
</protein>
<dbReference type="InterPro" id="IPR011335">
    <property type="entry name" value="Restrct_endonuc-II-like"/>
</dbReference>
<dbReference type="PANTHER" id="PTHR36558">
    <property type="entry name" value="GLR1098 PROTEIN"/>
    <property type="match status" value="1"/>
</dbReference>
<dbReference type="EMBL" id="CP074694">
    <property type="protein sequence ID" value="QVL34706.1"/>
    <property type="molecule type" value="Genomic_DNA"/>
</dbReference>
<name>A0A8E6F0M5_9BACT</name>
<keyword evidence="2" id="KW-0378">Hydrolase</keyword>
<dbReference type="AlphaFoldDB" id="A0A8E6F0M5"/>
<dbReference type="Pfam" id="PF05685">
    <property type="entry name" value="Uma2"/>
    <property type="match status" value="1"/>
</dbReference>
<dbReference type="CDD" id="cd06260">
    <property type="entry name" value="DUF820-like"/>
    <property type="match status" value="1"/>
</dbReference>
<feature type="domain" description="Putative restriction endonuclease" evidence="1">
    <location>
        <begin position="12"/>
        <end position="174"/>
    </location>
</feature>
<dbReference type="KEGG" id="tsph:KIH39_12595"/>
<proteinExistence type="predicted"/>